<dbReference type="EMBL" id="CP000300">
    <property type="protein sequence ID" value="ABE53128.1"/>
    <property type="molecule type" value="Genomic_DNA"/>
</dbReference>
<keyword evidence="2 3" id="KW-0802">TPR repeat</keyword>
<dbReference type="OrthoDB" id="141889at2157"/>
<gene>
    <name evidence="4" type="ordered locus">Mbur_2267</name>
</gene>
<dbReference type="HOGENOM" id="CLU_247805_0_0_2"/>
<dbReference type="Proteomes" id="UP000001979">
    <property type="component" value="Chromosome"/>
</dbReference>
<dbReference type="InterPro" id="IPR011990">
    <property type="entry name" value="TPR-like_helical_dom_sf"/>
</dbReference>
<dbReference type="InterPro" id="IPR019734">
    <property type="entry name" value="TPR_rpt"/>
</dbReference>
<dbReference type="Pfam" id="PF13424">
    <property type="entry name" value="TPR_12"/>
    <property type="match status" value="1"/>
</dbReference>
<proteinExistence type="predicted"/>
<reference evidence="5" key="1">
    <citation type="journal article" date="2009" name="ISME J.">
        <title>The genome sequence of the psychrophilic archaeon, Methanococcoides burtonii: the role of genome evolution in cold adaptation.</title>
        <authorList>
            <person name="Allen M.A."/>
            <person name="Lauro F.M."/>
            <person name="Williams T.J."/>
            <person name="Burg D."/>
            <person name="Siddiqui K.S."/>
            <person name="De Francisci D."/>
            <person name="Chong K.W."/>
            <person name="Pilak O."/>
            <person name="Chew H.H."/>
            <person name="De Maere M.Z."/>
            <person name="Ting L."/>
            <person name="Katrib M."/>
            <person name="Ng C."/>
            <person name="Sowers K.R."/>
            <person name="Galperin M.Y."/>
            <person name="Anderson I.J."/>
            <person name="Ivanova N."/>
            <person name="Dalin E."/>
            <person name="Martinez M."/>
            <person name="Lapidus A."/>
            <person name="Hauser L."/>
            <person name="Land M."/>
            <person name="Thomas T."/>
            <person name="Cavicchioli R."/>
        </authorList>
    </citation>
    <scope>NUCLEOTIDE SEQUENCE [LARGE SCALE GENOMIC DNA]</scope>
    <source>
        <strain evidence="5">DSM 6242 / NBRC 107633 / OCM 468 / ACE-M</strain>
    </source>
</reference>
<evidence type="ECO:0000313" key="5">
    <source>
        <dbReference type="Proteomes" id="UP000001979"/>
    </source>
</evidence>
<dbReference type="PANTHER" id="PTHR45641:SF19">
    <property type="entry name" value="NEPHROCYSTIN-3"/>
    <property type="match status" value="1"/>
</dbReference>
<dbReference type="PROSITE" id="PS50005">
    <property type="entry name" value="TPR"/>
    <property type="match status" value="1"/>
</dbReference>
<keyword evidence="5" id="KW-1185">Reference proteome</keyword>
<dbReference type="SMART" id="SM00028">
    <property type="entry name" value="TPR"/>
    <property type="match status" value="6"/>
</dbReference>
<feature type="repeat" description="TPR" evidence="3">
    <location>
        <begin position="1445"/>
        <end position="1478"/>
    </location>
</feature>
<organism evidence="4 5">
    <name type="scientific">Methanococcoides burtonii (strain DSM 6242 / NBRC 107633 / OCM 468 / ACE-M)</name>
    <dbReference type="NCBI Taxonomy" id="259564"/>
    <lineage>
        <taxon>Archaea</taxon>
        <taxon>Methanobacteriati</taxon>
        <taxon>Methanobacteriota</taxon>
        <taxon>Stenosarchaea group</taxon>
        <taxon>Methanomicrobia</taxon>
        <taxon>Methanosarcinales</taxon>
        <taxon>Methanosarcinaceae</taxon>
        <taxon>Methanococcoides</taxon>
    </lineage>
</organism>
<dbReference type="STRING" id="259564.Mbur_2267"/>
<evidence type="ECO:0000313" key="4">
    <source>
        <dbReference type="EMBL" id="ABE53128.1"/>
    </source>
</evidence>
<keyword evidence="1" id="KW-0677">Repeat</keyword>
<dbReference type="SUPFAM" id="SSF48452">
    <property type="entry name" value="TPR-like"/>
    <property type="match status" value="3"/>
</dbReference>
<dbReference type="PANTHER" id="PTHR45641">
    <property type="entry name" value="TETRATRICOPEPTIDE REPEAT PROTEIN (AFU_ORTHOLOGUE AFUA_6G03870)"/>
    <property type="match status" value="1"/>
</dbReference>
<dbReference type="GeneID" id="3997221"/>
<dbReference type="KEGG" id="mbu:Mbur_2267"/>
<evidence type="ECO:0000256" key="2">
    <source>
        <dbReference type="ARBA" id="ARBA00022803"/>
    </source>
</evidence>
<evidence type="ECO:0000256" key="1">
    <source>
        <dbReference type="ARBA" id="ARBA00022737"/>
    </source>
</evidence>
<accession>Q12TU8</accession>
<dbReference type="RefSeq" id="WP_011500264.1">
    <property type="nucleotide sequence ID" value="NC_007955.1"/>
</dbReference>
<sequence length="1519" mass="170583">MSQRSKDMALRNFKKGMSFLEAGQQKKALEVLLVAEKQAKDAGSTDLLINIFQSVAKIMESNGEKDAALERYLGASELLDGLANSDPSFVEHKALAMNKAATLLANKGDVEHAGYLFEETVKAYDKLLSKEPNNVVHCSSMSSALNDVATILAERGQQKDAKERFERSLKLSAKLIVLDPLNSSNITKALTIQTNLANLLYDMGLLEDAKINFESTYGGYSGLLKDNTSGNLFRDQIADTLEKQVNVLFDMQEYAASGKKLHELMDMLQRFAKDEPRFLERITDPIHGLVKLARDNADKGMFADARSGYELMLPVLMDLIKDDQDYANYIPMVRTMLNDMESLLENDTDVSEKEADLTILISMYENLSALDPSDLSYAGKISELNDRMVQLLIVAGRFEDARSKSDLTLDDLMDLMQKDPNNVNLLSMIREMLDDMEFLLETDRDVNEHKSNLNTLIYMYENLSDIYPSDVSYVTKISDLDNCMIRHLINAGCLAEARSKSDSTLYVLMDMVHEDPENVNLLSMIHEILDDMESLLDTEMDASKQESSLNVLISMYEMLSRIDPSDFSHHVKIAKLNERMGRFLMDAGRLSAARSSYGSTLAVLTKLIKEEPDNTNFLSTFRTIVNDMEVLFEMNADDGEKGSDLNVLTSIYEKLSILDPTDLSHYVKIAELNERVGSLLMNAGRLAAARSKYDSALTVLMDLIQDDPDNFTFLSMFRTLLADMEHLLEVDCADSEKEFDLNVLISMYEKLSQLDPSDLSYYVKIAELNQRMGNVLMKAGRLSAGRSKYESTFNDLVELINEDPENVTFLSMVRTIVTDMEALIKMNDDDSENEYAFNVLISMYEKLSVLEPSNLSYPAKLAELNEGMIILLISGGRLADARSKYDSTLNVLMDLLQKESDNVTFLSMIRTILSDMEYLLETYSSETEKEAELNVLISMYEKLSTLVPSDLSHHTKLTELNDLMILLLINGGRLDDACSRSDSILDVLMNLVQKEPDNFTFFSMIGTILTNMESLLGTENDASKKEADFNFLMSMYEKLSTLNPSDLSYHAKIAELNEGMVLTLLTAGHLDAARAMSDSTLDVLMGLVQKEPDNVTFLSMIGTILTNMESLLGTESDASKKEADLDFLISMYEKLSTLVPSDLSYHAKIAELNEGMIILLINAGRLDDACSRSDSILDVLMDLVQKDPDNVTFLSMVRTILTDMESLLDTEFDASKKEADFNFLISMYEKLSTLNPSDLSYHIKIVELNGIMIGLLMNAGRIDDVRSMYGSTLNILMKLMQGEPENVTFISIFRNVLSDMESLLEIDCDESEKEEDLNVLISMYEKLSLIDPFDLSHHTKVADLYDRKGSFLMNAGRNVDARSSYEMALSIRKMLIEKGESSMLQEFGIASIRNNLGTMFAQDGEFTEAKAMFEASLKTYVDLFDRDKEDAAYQYGAALTLNNLAKLFADMGRHEDAKSIYESALEAYVELLNADPENVRYKKHASITLDNLGSLLGEMGRGEDSIRMHEAAQELRNEI</sequence>
<dbReference type="Gene3D" id="1.25.40.10">
    <property type="entry name" value="Tetratricopeptide repeat domain"/>
    <property type="match status" value="3"/>
</dbReference>
<name>Q12TU8_METBU</name>
<protein>
    <submittedName>
        <fullName evidence="4">TPR repeat protein</fullName>
    </submittedName>
</protein>
<evidence type="ECO:0000256" key="3">
    <source>
        <dbReference type="PROSITE-ProRule" id="PRU00339"/>
    </source>
</evidence>